<keyword evidence="3" id="KW-0234">DNA repair</keyword>
<comment type="caution">
    <text evidence="5">The sequence shown here is derived from an EMBL/GenBank/DDBJ whole genome shotgun (WGS) entry which is preliminary data.</text>
</comment>
<feature type="domain" description="DNA replication/recombination mediator RecO N-terminal" evidence="4">
    <location>
        <begin position="1"/>
        <end position="68"/>
    </location>
</feature>
<dbReference type="GO" id="GO:0043590">
    <property type="term" value="C:bacterial nucleoid"/>
    <property type="evidence" value="ECO:0007669"/>
    <property type="project" value="TreeGrafter"/>
</dbReference>
<evidence type="ECO:0000256" key="2">
    <source>
        <dbReference type="ARBA" id="ARBA00023172"/>
    </source>
</evidence>
<evidence type="ECO:0000259" key="4">
    <source>
        <dbReference type="Pfam" id="PF11967"/>
    </source>
</evidence>
<dbReference type="PANTHER" id="PTHR33991">
    <property type="entry name" value="DNA REPAIR PROTEIN RECO"/>
    <property type="match status" value="1"/>
</dbReference>
<reference evidence="5 6" key="1">
    <citation type="journal article" date="2016" name="Nat. Commun.">
        <title>Thousands of microbial genomes shed light on interconnected biogeochemical processes in an aquifer system.</title>
        <authorList>
            <person name="Anantharaman K."/>
            <person name="Brown C.T."/>
            <person name="Hug L.A."/>
            <person name="Sharon I."/>
            <person name="Castelle C.J."/>
            <person name="Probst A.J."/>
            <person name="Thomas B.C."/>
            <person name="Singh A."/>
            <person name="Wilkins M.J."/>
            <person name="Karaoz U."/>
            <person name="Brodie E.L."/>
            <person name="Williams K.H."/>
            <person name="Hubbard S.S."/>
            <person name="Banfield J.F."/>
        </authorList>
    </citation>
    <scope>NUCLEOTIDE SEQUENCE [LARGE SCALE GENOMIC DNA]</scope>
</reference>
<evidence type="ECO:0000313" key="5">
    <source>
        <dbReference type="EMBL" id="OGY57862.1"/>
    </source>
</evidence>
<dbReference type="PANTHER" id="PTHR33991:SF1">
    <property type="entry name" value="DNA REPAIR PROTEIN RECO"/>
    <property type="match status" value="1"/>
</dbReference>
<dbReference type="Pfam" id="PF11967">
    <property type="entry name" value="RecO_N"/>
    <property type="match status" value="1"/>
</dbReference>
<organism evidence="5 6">
    <name type="scientific">Candidatus Colwellbacteria bacterium RIFCSPHIGHO2_02_FULL_43_15</name>
    <dbReference type="NCBI Taxonomy" id="1797686"/>
    <lineage>
        <taxon>Bacteria</taxon>
        <taxon>Candidatus Colwelliibacteriota</taxon>
    </lineage>
</organism>
<proteinExistence type="predicted"/>
<protein>
    <recommendedName>
        <fullName evidence="4">DNA replication/recombination mediator RecO N-terminal domain-containing protein</fullName>
    </recommendedName>
</protein>
<dbReference type="GO" id="GO:0006302">
    <property type="term" value="P:double-strand break repair"/>
    <property type="evidence" value="ECO:0007669"/>
    <property type="project" value="TreeGrafter"/>
</dbReference>
<keyword evidence="2" id="KW-0233">DNA recombination</keyword>
<dbReference type="Proteomes" id="UP000178651">
    <property type="component" value="Unassembled WGS sequence"/>
</dbReference>
<dbReference type="EMBL" id="MHIU01000021">
    <property type="protein sequence ID" value="OGY57862.1"/>
    <property type="molecule type" value="Genomic_DNA"/>
</dbReference>
<dbReference type="GO" id="GO:0006310">
    <property type="term" value="P:DNA recombination"/>
    <property type="evidence" value="ECO:0007669"/>
    <property type="project" value="UniProtKB-KW"/>
</dbReference>
<evidence type="ECO:0000313" key="6">
    <source>
        <dbReference type="Proteomes" id="UP000178651"/>
    </source>
</evidence>
<name>A0A1G1YZS6_9BACT</name>
<dbReference type="InterPro" id="IPR022572">
    <property type="entry name" value="DNA_rep/recomb_RecO_N"/>
</dbReference>
<dbReference type="InterPro" id="IPR012340">
    <property type="entry name" value="NA-bd_OB-fold"/>
</dbReference>
<dbReference type="Gene3D" id="2.40.50.140">
    <property type="entry name" value="Nucleic acid-binding proteins"/>
    <property type="match status" value="1"/>
</dbReference>
<gene>
    <name evidence="5" type="ORF">A3D47_01665</name>
</gene>
<sequence>MVEHYTKAVVLARDPRGELDAAITLYTKDFGKVIAKAKSIRRFTSKLSGHLTPGSLTKIRIVERNGAGHQVVDALSTRVEVTEDLLRFLSFINQLAPVNMPDLQLWHELEAILENSLVDKVTYRRIIGVLGYDADEATCNNCNSKKIAYFAPRDIMFLCDSCFKGFSFKTNEIFSI</sequence>
<evidence type="ECO:0000256" key="1">
    <source>
        <dbReference type="ARBA" id="ARBA00022763"/>
    </source>
</evidence>
<dbReference type="SUPFAM" id="SSF50249">
    <property type="entry name" value="Nucleic acid-binding proteins"/>
    <property type="match status" value="1"/>
</dbReference>
<keyword evidence="1" id="KW-0227">DNA damage</keyword>
<evidence type="ECO:0000256" key="3">
    <source>
        <dbReference type="ARBA" id="ARBA00023204"/>
    </source>
</evidence>
<dbReference type="InterPro" id="IPR003717">
    <property type="entry name" value="RecO"/>
</dbReference>
<accession>A0A1G1YZS6</accession>
<dbReference type="AlphaFoldDB" id="A0A1G1YZS6"/>